<feature type="region of interest" description="Disordered" evidence="1">
    <location>
        <begin position="544"/>
        <end position="605"/>
    </location>
</feature>
<dbReference type="AlphaFoldDB" id="A0ABD0W0X6"/>
<feature type="compositionally biased region" description="Basic residues" evidence="1">
    <location>
        <begin position="417"/>
        <end position="435"/>
    </location>
</feature>
<accession>A0ABD0W0X6</accession>
<comment type="caution">
    <text evidence="2">The sequence shown here is derived from an EMBL/GenBank/DDBJ whole genome shotgun (WGS) entry which is preliminary data.</text>
</comment>
<feature type="compositionally biased region" description="Polar residues" evidence="1">
    <location>
        <begin position="400"/>
        <end position="410"/>
    </location>
</feature>
<reference evidence="2 3" key="1">
    <citation type="journal article" date="2024" name="Plant Biotechnol. J.">
        <title>Dendrobium thyrsiflorum genome and its molecular insights into genes involved in important horticultural traits.</title>
        <authorList>
            <person name="Chen B."/>
            <person name="Wang J.Y."/>
            <person name="Zheng P.J."/>
            <person name="Li K.L."/>
            <person name="Liang Y.M."/>
            <person name="Chen X.F."/>
            <person name="Zhang C."/>
            <person name="Zhao X."/>
            <person name="He X."/>
            <person name="Zhang G.Q."/>
            <person name="Liu Z.J."/>
            <person name="Xu Q."/>
        </authorList>
    </citation>
    <scope>NUCLEOTIDE SEQUENCE [LARGE SCALE GENOMIC DNA]</scope>
    <source>
        <strain evidence="2">GZMU011</strain>
    </source>
</reference>
<sequence length="605" mass="68355">MNQSAYSTSIEAIDITQILTHQNGEAVFPLPRIKNLAVHSKLNLAALLFEDMTDGDNLRSKTAYTREGRKQLFAVLQSARGSSVAVLKEKFLALGSSGILAEHQLQTQLEEHHLKGQSQLTVSDIARKALLHSHFMEGHASSSPISQLPLITVSDANHQLRDVPVCKPFHLKLNFFNKENHVLHYPVRAFYLDSFNLMAYNLSSGAENIYKKLYSTIPTSIECIPINMLYSSKQHLFIVVFELSGPTGSVHEVVLKTEVQSFYCKGTSLRGRDAAFIGPNENQYAILDEERTSLSLHKFQGLTLLEQNRNIESLEENKVASNQSSAQFQFETEVDRIFSVPLDGTILYAISGKHIALVELLQEHRLLTDNGYLISTKTNDKKLIKLRRNESVYQWFPMPHTSTSKHQPGQTSTSKSGKTKLKSCKKKAKIKKPKEKKTSTQRAIDSLGEYYQTTRWPIKLGDFMTKLKIDEKEEEAKDELLPTEICPVISTTSKISEREKYAEEPTPKYCLVVSSMDYRSEEDLYFLKEDDTYPNIASQMEQVKLEDYSESTEESPDVTMADSEENTASNKFESDEVAQVHLRSGKLFPPPLKKGVSNKDKGKEI</sequence>
<dbReference type="EMBL" id="JANQDX010000002">
    <property type="protein sequence ID" value="KAL0927561.1"/>
    <property type="molecule type" value="Genomic_DNA"/>
</dbReference>
<proteinExistence type="predicted"/>
<feature type="region of interest" description="Disordered" evidence="1">
    <location>
        <begin position="398"/>
        <end position="441"/>
    </location>
</feature>
<organism evidence="2 3">
    <name type="scientific">Dendrobium thyrsiflorum</name>
    <name type="common">Pinecone-like raceme dendrobium</name>
    <name type="synonym">Orchid</name>
    <dbReference type="NCBI Taxonomy" id="117978"/>
    <lineage>
        <taxon>Eukaryota</taxon>
        <taxon>Viridiplantae</taxon>
        <taxon>Streptophyta</taxon>
        <taxon>Embryophyta</taxon>
        <taxon>Tracheophyta</taxon>
        <taxon>Spermatophyta</taxon>
        <taxon>Magnoliopsida</taxon>
        <taxon>Liliopsida</taxon>
        <taxon>Asparagales</taxon>
        <taxon>Orchidaceae</taxon>
        <taxon>Epidendroideae</taxon>
        <taxon>Malaxideae</taxon>
        <taxon>Dendrobiinae</taxon>
        <taxon>Dendrobium</taxon>
    </lineage>
</organism>
<protein>
    <submittedName>
        <fullName evidence="2">Uncharacterized protein</fullName>
    </submittedName>
</protein>
<evidence type="ECO:0000313" key="3">
    <source>
        <dbReference type="Proteomes" id="UP001552299"/>
    </source>
</evidence>
<dbReference type="Proteomes" id="UP001552299">
    <property type="component" value="Unassembled WGS sequence"/>
</dbReference>
<keyword evidence="3" id="KW-1185">Reference proteome</keyword>
<evidence type="ECO:0000313" key="2">
    <source>
        <dbReference type="EMBL" id="KAL0927561.1"/>
    </source>
</evidence>
<name>A0ABD0W0X6_DENTH</name>
<evidence type="ECO:0000256" key="1">
    <source>
        <dbReference type="SAM" id="MobiDB-lite"/>
    </source>
</evidence>
<gene>
    <name evidence="2" type="ORF">M5K25_001743</name>
</gene>